<keyword evidence="3" id="KW-1185">Reference proteome</keyword>
<protein>
    <recommendedName>
        <fullName evidence="1">Cupin type-1 domain-containing protein</fullName>
    </recommendedName>
</protein>
<organism evidence="2 3">
    <name type="scientific">Plectosphaerella cucumerina</name>
    <dbReference type="NCBI Taxonomy" id="40658"/>
    <lineage>
        <taxon>Eukaryota</taxon>
        <taxon>Fungi</taxon>
        <taxon>Dikarya</taxon>
        <taxon>Ascomycota</taxon>
        <taxon>Pezizomycotina</taxon>
        <taxon>Sordariomycetes</taxon>
        <taxon>Hypocreomycetidae</taxon>
        <taxon>Glomerellales</taxon>
        <taxon>Plectosphaerellaceae</taxon>
        <taxon>Plectosphaerella</taxon>
    </lineage>
</organism>
<dbReference type="PANTHER" id="PTHR36448">
    <property type="entry name" value="BLR7373 PROTEIN"/>
    <property type="match status" value="1"/>
</dbReference>
<proteinExistence type="predicted"/>
<dbReference type="InterPro" id="IPR047121">
    <property type="entry name" value="YjiB-like"/>
</dbReference>
<dbReference type="InterPro" id="IPR006045">
    <property type="entry name" value="Cupin_1"/>
</dbReference>
<sequence length="185" mass="20564">MPLVIEHFVLPPTAHVPNNKHPVIVYRDALPKPHEEDSTTAFLEANQWEKKGFWPGTWVHHFHPNTHECYGVVTGTTTMLVGRGQLDGNTGGQLVYLQPGDVIVIPAGTSHMNVTMTDDYRFVGVYPNGSPQWTSQTCDKPEIMAELRDEISRVPLPAADPVEGESGTLIRLWMDLPGKRTGETQ</sequence>
<dbReference type="CDD" id="cd02219">
    <property type="entry name" value="cupin_YjlB-like"/>
    <property type="match status" value="1"/>
</dbReference>
<accession>A0A8K0TWA7</accession>
<dbReference type="PANTHER" id="PTHR36448:SF2">
    <property type="entry name" value="CUPIN TYPE-1 DOMAIN-CONTAINING PROTEIN"/>
    <property type="match status" value="1"/>
</dbReference>
<dbReference type="SUPFAM" id="SSF51182">
    <property type="entry name" value="RmlC-like cupins"/>
    <property type="match status" value="1"/>
</dbReference>
<dbReference type="Pfam" id="PF00190">
    <property type="entry name" value="Cupin_1"/>
    <property type="match status" value="1"/>
</dbReference>
<evidence type="ECO:0000313" key="3">
    <source>
        <dbReference type="Proteomes" id="UP000813385"/>
    </source>
</evidence>
<comment type="caution">
    <text evidence="2">The sequence shown here is derived from an EMBL/GenBank/DDBJ whole genome shotgun (WGS) entry which is preliminary data.</text>
</comment>
<dbReference type="InterPro" id="IPR011051">
    <property type="entry name" value="RmlC_Cupin_sf"/>
</dbReference>
<dbReference type="AlphaFoldDB" id="A0A8K0TWA7"/>
<dbReference type="OrthoDB" id="2446447at2759"/>
<feature type="domain" description="Cupin type-1" evidence="1">
    <location>
        <begin position="60"/>
        <end position="114"/>
    </location>
</feature>
<dbReference type="InterPro" id="IPR014710">
    <property type="entry name" value="RmlC-like_jellyroll"/>
</dbReference>
<dbReference type="Proteomes" id="UP000813385">
    <property type="component" value="Unassembled WGS sequence"/>
</dbReference>
<evidence type="ECO:0000259" key="1">
    <source>
        <dbReference type="Pfam" id="PF00190"/>
    </source>
</evidence>
<dbReference type="EMBL" id="JAGPXD010000001">
    <property type="protein sequence ID" value="KAH7376843.1"/>
    <property type="molecule type" value="Genomic_DNA"/>
</dbReference>
<evidence type="ECO:0000313" key="2">
    <source>
        <dbReference type="EMBL" id="KAH7376843.1"/>
    </source>
</evidence>
<name>A0A8K0TWA7_9PEZI</name>
<gene>
    <name evidence="2" type="ORF">B0T11DRAFT_273008</name>
</gene>
<dbReference type="Gene3D" id="2.60.120.10">
    <property type="entry name" value="Jelly Rolls"/>
    <property type="match status" value="1"/>
</dbReference>
<reference evidence="2" key="1">
    <citation type="journal article" date="2021" name="Nat. Commun.">
        <title>Genetic determinants of endophytism in the Arabidopsis root mycobiome.</title>
        <authorList>
            <person name="Mesny F."/>
            <person name="Miyauchi S."/>
            <person name="Thiergart T."/>
            <person name="Pickel B."/>
            <person name="Atanasova L."/>
            <person name="Karlsson M."/>
            <person name="Huettel B."/>
            <person name="Barry K.W."/>
            <person name="Haridas S."/>
            <person name="Chen C."/>
            <person name="Bauer D."/>
            <person name="Andreopoulos W."/>
            <person name="Pangilinan J."/>
            <person name="LaButti K."/>
            <person name="Riley R."/>
            <person name="Lipzen A."/>
            <person name="Clum A."/>
            <person name="Drula E."/>
            <person name="Henrissat B."/>
            <person name="Kohler A."/>
            <person name="Grigoriev I.V."/>
            <person name="Martin F.M."/>
            <person name="Hacquard S."/>
        </authorList>
    </citation>
    <scope>NUCLEOTIDE SEQUENCE</scope>
    <source>
        <strain evidence="2">MPI-CAGE-AT-0016</strain>
    </source>
</reference>